<gene>
    <name evidence="1" type="ORF">EVAR_16686_1</name>
</gene>
<comment type="caution">
    <text evidence="1">The sequence shown here is derived from an EMBL/GenBank/DDBJ whole genome shotgun (WGS) entry which is preliminary data.</text>
</comment>
<proteinExistence type="predicted"/>
<dbReference type="AlphaFoldDB" id="A0A4C1V568"/>
<keyword evidence="2" id="KW-1185">Reference proteome</keyword>
<protein>
    <submittedName>
        <fullName evidence="1">Uncharacterized protein</fullName>
    </submittedName>
</protein>
<evidence type="ECO:0000313" key="1">
    <source>
        <dbReference type="EMBL" id="GBP33650.1"/>
    </source>
</evidence>
<name>A0A4C1V568_EUMVA</name>
<accession>A0A4C1V568</accession>
<reference evidence="1 2" key="1">
    <citation type="journal article" date="2019" name="Commun. Biol.">
        <title>The bagworm genome reveals a unique fibroin gene that provides high tensile strength.</title>
        <authorList>
            <person name="Kono N."/>
            <person name="Nakamura H."/>
            <person name="Ohtoshi R."/>
            <person name="Tomita M."/>
            <person name="Numata K."/>
            <person name="Arakawa K."/>
        </authorList>
    </citation>
    <scope>NUCLEOTIDE SEQUENCE [LARGE SCALE GENOMIC DNA]</scope>
</reference>
<dbReference type="EMBL" id="BGZK01000277">
    <property type="protein sequence ID" value="GBP33650.1"/>
    <property type="molecule type" value="Genomic_DNA"/>
</dbReference>
<organism evidence="1 2">
    <name type="scientific">Eumeta variegata</name>
    <name type="common">Bagworm moth</name>
    <name type="synonym">Eumeta japonica</name>
    <dbReference type="NCBI Taxonomy" id="151549"/>
    <lineage>
        <taxon>Eukaryota</taxon>
        <taxon>Metazoa</taxon>
        <taxon>Ecdysozoa</taxon>
        <taxon>Arthropoda</taxon>
        <taxon>Hexapoda</taxon>
        <taxon>Insecta</taxon>
        <taxon>Pterygota</taxon>
        <taxon>Neoptera</taxon>
        <taxon>Endopterygota</taxon>
        <taxon>Lepidoptera</taxon>
        <taxon>Glossata</taxon>
        <taxon>Ditrysia</taxon>
        <taxon>Tineoidea</taxon>
        <taxon>Psychidae</taxon>
        <taxon>Oiketicinae</taxon>
        <taxon>Eumeta</taxon>
    </lineage>
</organism>
<dbReference type="Proteomes" id="UP000299102">
    <property type="component" value="Unassembled WGS sequence"/>
</dbReference>
<evidence type="ECO:0000313" key="2">
    <source>
        <dbReference type="Proteomes" id="UP000299102"/>
    </source>
</evidence>
<sequence>MQKIMDPSSDVAYTSPLQLTKPLIYVAHSGSSVDFLISDSTSQRNPQHDYSCHTLSHSESSRATAFRDSAHLGWAGGARGGRGARRSSRLRPRMIELLRAAITAGGRTARAHRLQPIFFGFI</sequence>